<accession>A0ABP1E0B4</accession>
<gene>
    <name evidence="1" type="ORF">GFSPODELE1_LOCUS9095</name>
</gene>
<sequence length="217" mass="23683">MLPLCHSDGCMLFVSSISATRGIEHPCVSYVFQAGCYATWTYACRRLDSPAICVRRNHLSTSSDAPAELSLSATSCSSGCQPPGLSPTSLDSAGIYPSYLPTPLPAFRHKRLPSLSLSGFYLNSTCPPQWMISVADRLRGTHTILRGRACQPHRSLTTRPLSRDLYLASAHAAQAVVPLASSSDPFFVILSYSFTIVSLYVVWMSDLSSYHYSHISL</sequence>
<organism evidence="1 2">
    <name type="scientific">Somion occarium</name>
    <dbReference type="NCBI Taxonomy" id="3059160"/>
    <lineage>
        <taxon>Eukaryota</taxon>
        <taxon>Fungi</taxon>
        <taxon>Dikarya</taxon>
        <taxon>Basidiomycota</taxon>
        <taxon>Agaricomycotina</taxon>
        <taxon>Agaricomycetes</taxon>
        <taxon>Polyporales</taxon>
        <taxon>Cerrenaceae</taxon>
        <taxon>Somion</taxon>
    </lineage>
</organism>
<keyword evidence="2" id="KW-1185">Reference proteome</keyword>
<dbReference type="EMBL" id="OZ037950">
    <property type="protein sequence ID" value="CAL1712969.1"/>
    <property type="molecule type" value="Genomic_DNA"/>
</dbReference>
<protein>
    <submittedName>
        <fullName evidence="1">Uncharacterized protein</fullName>
    </submittedName>
</protein>
<proteinExistence type="predicted"/>
<evidence type="ECO:0000313" key="1">
    <source>
        <dbReference type="EMBL" id="CAL1712969.1"/>
    </source>
</evidence>
<dbReference type="Proteomes" id="UP001497453">
    <property type="component" value="Chromosome 7"/>
</dbReference>
<name>A0ABP1E0B4_9APHY</name>
<evidence type="ECO:0000313" key="2">
    <source>
        <dbReference type="Proteomes" id="UP001497453"/>
    </source>
</evidence>
<reference evidence="2" key="1">
    <citation type="submission" date="2024-04" db="EMBL/GenBank/DDBJ databases">
        <authorList>
            <person name="Shaw F."/>
            <person name="Minotto A."/>
        </authorList>
    </citation>
    <scope>NUCLEOTIDE SEQUENCE [LARGE SCALE GENOMIC DNA]</scope>
</reference>